<organism evidence="1 2">
    <name type="scientific">Staurois parvus</name>
    <dbReference type="NCBI Taxonomy" id="386267"/>
    <lineage>
        <taxon>Eukaryota</taxon>
        <taxon>Metazoa</taxon>
        <taxon>Chordata</taxon>
        <taxon>Craniata</taxon>
        <taxon>Vertebrata</taxon>
        <taxon>Euteleostomi</taxon>
        <taxon>Amphibia</taxon>
        <taxon>Batrachia</taxon>
        <taxon>Anura</taxon>
        <taxon>Neobatrachia</taxon>
        <taxon>Ranoidea</taxon>
        <taxon>Ranidae</taxon>
        <taxon>Staurois</taxon>
    </lineage>
</organism>
<accession>A0ABN9HQF8</accession>
<protein>
    <submittedName>
        <fullName evidence="1">Uncharacterized protein</fullName>
    </submittedName>
</protein>
<evidence type="ECO:0000313" key="2">
    <source>
        <dbReference type="Proteomes" id="UP001162483"/>
    </source>
</evidence>
<proteinExistence type="predicted"/>
<sequence>MYVPLKGRTVVDQQSPRKSVRRKIAALIAALRIPNGVSSMVGIISKYSNISFYLSPSSHYESHVNSTGTTPQTCIHLFWSHTATGSHGPFVLCDLVQQIARAV</sequence>
<evidence type="ECO:0000313" key="1">
    <source>
        <dbReference type="EMBL" id="CAI9624005.1"/>
    </source>
</evidence>
<dbReference type="Proteomes" id="UP001162483">
    <property type="component" value="Unassembled WGS sequence"/>
</dbReference>
<name>A0ABN9HQF8_9NEOB</name>
<keyword evidence="2" id="KW-1185">Reference proteome</keyword>
<reference evidence="1" key="1">
    <citation type="submission" date="2023-05" db="EMBL/GenBank/DDBJ databases">
        <authorList>
            <person name="Stuckert A."/>
        </authorList>
    </citation>
    <scope>NUCLEOTIDE SEQUENCE</scope>
</reference>
<gene>
    <name evidence="1" type="ORF">SPARVUS_LOCUS16573321</name>
</gene>
<comment type="caution">
    <text evidence="1">The sequence shown here is derived from an EMBL/GenBank/DDBJ whole genome shotgun (WGS) entry which is preliminary data.</text>
</comment>
<dbReference type="EMBL" id="CATNWA010021802">
    <property type="protein sequence ID" value="CAI9624005.1"/>
    <property type="molecule type" value="Genomic_DNA"/>
</dbReference>